<feature type="compositionally biased region" description="Basic and acidic residues" evidence="1">
    <location>
        <begin position="193"/>
        <end position="209"/>
    </location>
</feature>
<dbReference type="AlphaFoldDB" id="A0A9D1HBW4"/>
<dbReference type="Proteomes" id="UP000824159">
    <property type="component" value="Unassembled WGS sequence"/>
</dbReference>
<proteinExistence type="predicted"/>
<keyword evidence="2" id="KW-1133">Transmembrane helix</keyword>
<name>A0A9D1HBW4_9FIRM</name>
<gene>
    <name evidence="4" type="ORF">IAD12_02800</name>
</gene>
<comment type="caution">
    <text evidence="4">The sequence shown here is derived from an EMBL/GenBank/DDBJ whole genome shotgun (WGS) entry which is preliminary data.</text>
</comment>
<keyword evidence="2" id="KW-0472">Membrane</keyword>
<feature type="transmembrane region" description="Helical" evidence="2">
    <location>
        <begin position="84"/>
        <end position="114"/>
    </location>
</feature>
<accession>A0A9D1HBW4</accession>
<protein>
    <submittedName>
        <fullName evidence="4">DUF4342 domain-containing protein</fullName>
    </submittedName>
</protein>
<dbReference type="SUPFAM" id="SSF46934">
    <property type="entry name" value="UBA-like"/>
    <property type="match status" value="1"/>
</dbReference>
<feature type="region of interest" description="Disordered" evidence="1">
    <location>
        <begin position="186"/>
        <end position="247"/>
    </location>
</feature>
<evidence type="ECO:0000313" key="4">
    <source>
        <dbReference type="EMBL" id="HIT99166.1"/>
    </source>
</evidence>
<dbReference type="Pfam" id="PF14242">
    <property type="entry name" value="DUF4342"/>
    <property type="match status" value="1"/>
</dbReference>
<feature type="compositionally biased region" description="Acidic residues" evidence="1">
    <location>
        <begin position="210"/>
        <end position="219"/>
    </location>
</feature>
<reference evidence="4" key="2">
    <citation type="journal article" date="2021" name="PeerJ">
        <title>Extensive microbial diversity within the chicken gut microbiome revealed by metagenomics and culture.</title>
        <authorList>
            <person name="Gilroy R."/>
            <person name="Ravi A."/>
            <person name="Getino M."/>
            <person name="Pursley I."/>
            <person name="Horton D.L."/>
            <person name="Alikhan N.F."/>
            <person name="Baker D."/>
            <person name="Gharbi K."/>
            <person name="Hall N."/>
            <person name="Watson M."/>
            <person name="Adriaenssens E.M."/>
            <person name="Foster-Nyarko E."/>
            <person name="Jarju S."/>
            <person name="Secka A."/>
            <person name="Antonio M."/>
            <person name="Oren A."/>
            <person name="Chaudhuri R.R."/>
            <person name="La Ragione R."/>
            <person name="Hildebrand F."/>
            <person name="Pallen M.J."/>
        </authorList>
    </citation>
    <scope>NUCLEOTIDE SEQUENCE</scope>
    <source>
        <strain evidence="4">CHK176-22527</strain>
    </source>
</reference>
<evidence type="ECO:0000259" key="3">
    <source>
        <dbReference type="Pfam" id="PF14242"/>
    </source>
</evidence>
<sequence>MEITLEKIELVKDRTGVTYAEAKAALEENDGSVVDAIIAIEETINSGEKSRGFGKKGEALFARIKEIVKKGNVSKIQVKKDGEIVLNVPVNAGLVGVVIAPIAAVVAVVAAFGFKCTIEIIKDDGTIIDVSDAVTDAMGTVAEKSSSVARDVKEQSAVIYQKGKDKAGEAINKIKKAGEDIEDIIDETEEEIEKMRSEDVNTSVEKEDDHAEADDDTSDKDEPKEADGEKADDDDSTEDQDEEKDEK</sequence>
<dbReference type="InterPro" id="IPR025642">
    <property type="entry name" value="DUF4342"/>
</dbReference>
<feature type="domain" description="DUF4342" evidence="3">
    <location>
        <begin position="50"/>
        <end position="122"/>
    </location>
</feature>
<feature type="compositionally biased region" description="Acidic residues" evidence="1">
    <location>
        <begin position="230"/>
        <end position="247"/>
    </location>
</feature>
<evidence type="ECO:0000256" key="1">
    <source>
        <dbReference type="SAM" id="MobiDB-lite"/>
    </source>
</evidence>
<feature type="compositionally biased region" description="Basic and acidic residues" evidence="1">
    <location>
        <begin position="220"/>
        <end position="229"/>
    </location>
</feature>
<dbReference type="EMBL" id="DVLX01000028">
    <property type="protein sequence ID" value="HIT99166.1"/>
    <property type="molecule type" value="Genomic_DNA"/>
</dbReference>
<dbReference type="Gene3D" id="1.10.8.10">
    <property type="entry name" value="DNA helicase RuvA subunit, C-terminal domain"/>
    <property type="match status" value="1"/>
</dbReference>
<evidence type="ECO:0000313" key="5">
    <source>
        <dbReference type="Proteomes" id="UP000824159"/>
    </source>
</evidence>
<organism evidence="4 5">
    <name type="scientific">Candidatus Allocopromorpha excrementavium</name>
    <dbReference type="NCBI Taxonomy" id="2840741"/>
    <lineage>
        <taxon>Bacteria</taxon>
        <taxon>Bacillati</taxon>
        <taxon>Bacillota</taxon>
        <taxon>Clostridia</taxon>
        <taxon>Eubacteriales</taxon>
        <taxon>Eubacteriaceae</taxon>
        <taxon>Eubacteriaceae incertae sedis</taxon>
        <taxon>Candidatus Allocopromorpha</taxon>
    </lineage>
</organism>
<reference evidence="4" key="1">
    <citation type="submission" date="2020-10" db="EMBL/GenBank/DDBJ databases">
        <authorList>
            <person name="Gilroy R."/>
        </authorList>
    </citation>
    <scope>NUCLEOTIDE SEQUENCE</scope>
    <source>
        <strain evidence="4">CHK176-22527</strain>
    </source>
</reference>
<dbReference type="InterPro" id="IPR009060">
    <property type="entry name" value="UBA-like_sf"/>
</dbReference>
<evidence type="ECO:0000256" key="2">
    <source>
        <dbReference type="SAM" id="Phobius"/>
    </source>
</evidence>
<keyword evidence="2" id="KW-0812">Transmembrane</keyword>